<keyword evidence="3 10" id="KW-0812">Transmembrane</keyword>
<dbReference type="Gene3D" id="3.40.50.300">
    <property type="entry name" value="P-loop containing nucleotide triphosphate hydrolases"/>
    <property type="match status" value="4"/>
</dbReference>
<dbReference type="GO" id="GO:0003677">
    <property type="term" value="F:DNA binding"/>
    <property type="evidence" value="ECO:0007669"/>
    <property type="project" value="InterPro"/>
</dbReference>
<feature type="transmembrane region" description="Helical" evidence="10">
    <location>
        <begin position="37"/>
        <end position="57"/>
    </location>
</feature>
<evidence type="ECO:0000256" key="6">
    <source>
        <dbReference type="ARBA" id="ARBA00022840"/>
    </source>
</evidence>
<evidence type="ECO:0000256" key="10">
    <source>
        <dbReference type="SAM" id="Phobius"/>
    </source>
</evidence>
<dbReference type="InterPro" id="IPR002543">
    <property type="entry name" value="FtsK_dom"/>
</dbReference>
<gene>
    <name evidence="12" type="ORF">MAAFP003_984</name>
</gene>
<proteinExistence type="predicted"/>
<evidence type="ECO:0000256" key="7">
    <source>
        <dbReference type="ARBA" id="ARBA00022989"/>
    </source>
</evidence>
<evidence type="ECO:0000313" key="13">
    <source>
        <dbReference type="Proteomes" id="UP000236318"/>
    </source>
</evidence>
<keyword evidence="6 9" id="KW-0067">ATP-binding</keyword>
<evidence type="ECO:0000313" key="12">
    <source>
        <dbReference type="EMBL" id="SOX52318.1"/>
    </source>
</evidence>
<name>A0A2K4Y6A5_9MYCO</name>
<keyword evidence="5 9" id="KW-0547">Nucleotide-binding</keyword>
<keyword evidence="8 10" id="KW-0472">Membrane</keyword>
<evidence type="ECO:0000259" key="11">
    <source>
        <dbReference type="PROSITE" id="PS50901"/>
    </source>
</evidence>
<feature type="domain" description="FtsK" evidence="11">
    <location>
        <begin position="755"/>
        <end position="925"/>
    </location>
</feature>
<dbReference type="GO" id="GO:0005886">
    <property type="term" value="C:plasma membrane"/>
    <property type="evidence" value="ECO:0007669"/>
    <property type="project" value="UniProtKB-SubCell"/>
</dbReference>
<sequence length="1224" mass="131060">MTELFVPVQRRLPAQAATADIVVAAPPELPQATTPSLPMRLLPVVMSVVTVAVMALAFSGPTVTRNPGFLAFPVMMLVSMVLTSVAQRGRRQGNEIGANRADYLGYLTRLRRSVTEITAAQRFSLNWSHPDPTALWTLIGGPRMWERRVTDPDFCSVRVGIGTQPLSAKLVAPEIPAGQRPDPVTIAAAQRFVRTHETIADVPIVVPLNPTASVIVDGDVAEVHGLLRAMICQLAVLHPPDGLLIAAVIADCTRAQWDWLKWLPHSQHPTAKDSIGSARMLFESPAELRRALAGTELPARAVVVVDQQGLGDADSASAIPGATIIETGPGLSGSPLTIRISGAVHALTYPDRMNPLDAEMCARRLAAYRAGTASHPGGDSGWPGLVGLDDVARYNPVMVWRSRDHRARLRAPIGRAPDGVALELDIKEAAEDGMGPHGLCVGATGSGKSELLRTVALGMMVRNSPEVLNLLLIDFKGGATFLDLAQAPHVAAVITNLSEEAPLVARMRDALAGEMNRRQELLRTAKCSSVAVYEQARRAGATITALPVLFIVVDEFSELLSRHPDFADMFVAIGRLGRSLGMHLLLASQRLDEGRLRGLEAHLSYRVCLKTLSASESRIVLGTPDAYELPNTPGAGLLRCGSGELIRFQTAFVSGPDSSARGVAPALPQLPAAVRAFTAHAVGPITRVPEAGASPAPTILRTVLNRLSGHGPVAHRVWLPPLGLAPPLDRLLRDAGTGSLSVPIGIVDRPFEQCRTPLMVDLSGAAGNVAIVGAPQTGKSTALRTLITALAAAHDPGRVQFYCLDFGGGALASLRTLPHIGTIASRAEPRLVARMIAEIESIIRAREAESCVQRADVFLVVDGWAGLRDEFRTLEESVTAVAAQGLSFGVHVVVSASRWAEIRPSLRDQIGTRIELRLGDPADSELDRKRAHEVPRDRPGRGLSHDGLHMVLCRPIDADELRCRHGELAAPAIPLLPTHVDHCAVVESAAGEGDTQILLGLEERRLRPVAVDFDRNSHLLILGENKCGKTTALRTLCREIVRTKTAAQARLMIVDFRRTLLGVVESQHLGGYAMSPTALRTLIPDMLDLLQRRMPAPDVTQAQLRARSWWSGPDIYVIVDDYDLVAAPAGNPLLDILEYLPHAKDLGLHLIAARRSGGASRGLFEPLLAGLREIGCMGLMMSARPDDGSLLGAGRPARLPPGRGVLVNDAGDEQVIQVGWSPPP</sequence>
<dbReference type="PANTHER" id="PTHR22683">
    <property type="entry name" value="SPORULATION PROTEIN RELATED"/>
    <property type="match status" value="1"/>
</dbReference>
<evidence type="ECO:0000256" key="2">
    <source>
        <dbReference type="ARBA" id="ARBA00022475"/>
    </source>
</evidence>
<feature type="domain" description="FtsK" evidence="11">
    <location>
        <begin position="1006"/>
        <end position="1190"/>
    </location>
</feature>
<dbReference type="NCBIfam" id="TIGR03924">
    <property type="entry name" value="T7SS_EccC_a"/>
    <property type="match status" value="1"/>
</dbReference>
<organism evidence="12 13">
    <name type="scientific">Mycobacterium ahvazicum</name>
    <dbReference type="NCBI Taxonomy" id="1964395"/>
    <lineage>
        <taxon>Bacteria</taxon>
        <taxon>Bacillati</taxon>
        <taxon>Actinomycetota</taxon>
        <taxon>Actinomycetes</taxon>
        <taxon>Mycobacteriales</taxon>
        <taxon>Mycobacteriaceae</taxon>
        <taxon>Mycobacterium</taxon>
        <taxon>Mycobacterium simiae complex</taxon>
    </lineage>
</organism>
<dbReference type="SMART" id="SM00382">
    <property type="entry name" value="AAA"/>
    <property type="match status" value="3"/>
</dbReference>
<dbReference type="InterPro" id="IPR023837">
    <property type="entry name" value="EccCb-like_Actinobacteria"/>
</dbReference>
<keyword evidence="13" id="KW-1185">Reference proteome</keyword>
<dbReference type="InterPro" id="IPR027417">
    <property type="entry name" value="P-loop_NTPase"/>
</dbReference>
<dbReference type="NCBIfam" id="TIGR03925">
    <property type="entry name" value="T7SS_EccC_b"/>
    <property type="match status" value="1"/>
</dbReference>
<dbReference type="PROSITE" id="PS50901">
    <property type="entry name" value="FTSK"/>
    <property type="match status" value="3"/>
</dbReference>
<dbReference type="SUPFAM" id="SSF52540">
    <property type="entry name" value="P-loop containing nucleoside triphosphate hydrolases"/>
    <property type="match status" value="3"/>
</dbReference>
<feature type="binding site" evidence="9">
    <location>
        <begin position="442"/>
        <end position="449"/>
    </location>
    <ligand>
        <name>ATP</name>
        <dbReference type="ChEBI" id="CHEBI:30616"/>
    </ligand>
</feature>
<feature type="domain" description="FtsK" evidence="11">
    <location>
        <begin position="417"/>
        <end position="618"/>
    </location>
</feature>
<comment type="subcellular location">
    <subcellularLocation>
        <location evidence="1">Cell membrane</location>
        <topology evidence="1">Multi-pass membrane protein</topology>
    </subcellularLocation>
</comment>
<dbReference type="Pfam" id="PF01580">
    <property type="entry name" value="FtsK_SpoIIIE"/>
    <property type="match status" value="3"/>
</dbReference>
<dbReference type="OrthoDB" id="9807790at2"/>
<comment type="caution">
    <text evidence="12">The sequence shown here is derived from an EMBL/GenBank/DDBJ whole genome shotgun (WGS) entry which is preliminary data.</text>
</comment>
<evidence type="ECO:0000256" key="1">
    <source>
        <dbReference type="ARBA" id="ARBA00004651"/>
    </source>
</evidence>
<dbReference type="InterPro" id="IPR023836">
    <property type="entry name" value="EccCa-like_Actinobacteria"/>
</dbReference>
<feature type="binding site" evidence="9">
    <location>
        <begin position="1023"/>
        <end position="1030"/>
    </location>
    <ligand>
        <name>ATP</name>
        <dbReference type="ChEBI" id="CHEBI:30616"/>
    </ligand>
</feature>
<dbReference type="PANTHER" id="PTHR22683:SF1">
    <property type="entry name" value="TYPE VII SECRETION SYSTEM PROTEIN ESSC"/>
    <property type="match status" value="1"/>
</dbReference>
<evidence type="ECO:0000256" key="9">
    <source>
        <dbReference type="PROSITE-ProRule" id="PRU00289"/>
    </source>
</evidence>
<feature type="transmembrane region" description="Helical" evidence="10">
    <location>
        <begin position="69"/>
        <end position="86"/>
    </location>
</feature>
<protein>
    <submittedName>
        <fullName evidence="12">ESX secretion system protein EccC</fullName>
    </submittedName>
</protein>
<keyword evidence="2" id="KW-1003">Cell membrane</keyword>
<evidence type="ECO:0000256" key="5">
    <source>
        <dbReference type="ARBA" id="ARBA00022741"/>
    </source>
</evidence>
<dbReference type="EMBL" id="FXEG02000002">
    <property type="protein sequence ID" value="SOX52318.1"/>
    <property type="molecule type" value="Genomic_DNA"/>
</dbReference>
<keyword evidence="4" id="KW-0677">Repeat</keyword>
<evidence type="ECO:0000256" key="4">
    <source>
        <dbReference type="ARBA" id="ARBA00022737"/>
    </source>
</evidence>
<dbReference type="Proteomes" id="UP000236318">
    <property type="component" value="Unassembled WGS sequence"/>
</dbReference>
<accession>A0A2K4Y6A5</accession>
<dbReference type="GO" id="GO:0005524">
    <property type="term" value="F:ATP binding"/>
    <property type="evidence" value="ECO:0007669"/>
    <property type="project" value="UniProtKB-UniRule"/>
</dbReference>
<feature type="binding site" evidence="9">
    <location>
        <begin position="773"/>
        <end position="780"/>
    </location>
    <ligand>
        <name>ATP</name>
        <dbReference type="ChEBI" id="CHEBI:30616"/>
    </ligand>
</feature>
<dbReference type="InterPro" id="IPR003593">
    <property type="entry name" value="AAA+_ATPase"/>
</dbReference>
<dbReference type="RefSeq" id="WP_096284900.1">
    <property type="nucleotide sequence ID" value="NZ_FXEG02000002.1"/>
</dbReference>
<dbReference type="AlphaFoldDB" id="A0A2K4Y6A5"/>
<reference evidence="12" key="1">
    <citation type="submission" date="2018-01" db="EMBL/GenBank/DDBJ databases">
        <authorList>
            <consortium name="Urmite Genomes"/>
        </authorList>
    </citation>
    <scope>NUCLEOTIDE SEQUENCE [LARGE SCALE GENOMIC DNA]</scope>
    <source>
        <strain evidence="12">AFP003</strain>
    </source>
</reference>
<evidence type="ECO:0000256" key="8">
    <source>
        <dbReference type="ARBA" id="ARBA00023136"/>
    </source>
</evidence>
<dbReference type="InterPro" id="IPR050206">
    <property type="entry name" value="FtsK/SpoIIIE/SftA"/>
</dbReference>
<evidence type="ECO:0000256" key="3">
    <source>
        <dbReference type="ARBA" id="ARBA00022692"/>
    </source>
</evidence>
<keyword evidence="7 10" id="KW-1133">Transmembrane helix</keyword>